<proteinExistence type="predicted"/>
<dbReference type="AlphaFoldDB" id="A0A8J8P711"/>
<accession>A0A8J8P711</accession>
<name>A0A8J8P711_HALGN</name>
<evidence type="ECO:0000313" key="1">
    <source>
        <dbReference type="EMBL" id="TNV87255.1"/>
    </source>
</evidence>
<comment type="caution">
    <text evidence="1">The sequence shown here is derived from an EMBL/GenBank/DDBJ whole genome shotgun (WGS) entry which is preliminary data.</text>
</comment>
<dbReference type="Proteomes" id="UP000785679">
    <property type="component" value="Unassembled WGS sequence"/>
</dbReference>
<keyword evidence="2" id="KW-1185">Reference proteome</keyword>
<protein>
    <submittedName>
        <fullName evidence="1">Uncharacterized protein</fullName>
    </submittedName>
</protein>
<evidence type="ECO:0000313" key="2">
    <source>
        <dbReference type="Proteomes" id="UP000785679"/>
    </source>
</evidence>
<sequence length="154" mass="17931">MISSYHNIKMKQKNKIVYLLKQKVQLPLFNSQTFSFLGTSLIISLNITNHWSNQNFINAIFLSMVHLATIKSQNSQIYQTVAFIRMLRALIQLRKQSCVMMQQLKSSQNLTKAHQQTHRLKLYKHSKLKYILGTAQGQKILTHGKQYFQFSSAL</sequence>
<dbReference type="EMBL" id="RRYP01000545">
    <property type="protein sequence ID" value="TNV87255.1"/>
    <property type="molecule type" value="Genomic_DNA"/>
</dbReference>
<reference evidence="1" key="1">
    <citation type="submission" date="2019-06" db="EMBL/GenBank/DDBJ databases">
        <authorList>
            <person name="Zheng W."/>
        </authorList>
    </citation>
    <scope>NUCLEOTIDE SEQUENCE</scope>
    <source>
        <strain evidence="1">QDHG01</strain>
    </source>
</reference>
<gene>
    <name evidence="1" type="ORF">FGO68_gene16295</name>
</gene>
<organism evidence="1 2">
    <name type="scientific">Halteria grandinella</name>
    <dbReference type="NCBI Taxonomy" id="5974"/>
    <lineage>
        <taxon>Eukaryota</taxon>
        <taxon>Sar</taxon>
        <taxon>Alveolata</taxon>
        <taxon>Ciliophora</taxon>
        <taxon>Intramacronucleata</taxon>
        <taxon>Spirotrichea</taxon>
        <taxon>Stichotrichia</taxon>
        <taxon>Sporadotrichida</taxon>
        <taxon>Halteriidae</taxon>
        <taxon>Halteria</taxon>
    </lineage>
</organism>